<reference evidence="1 2" key="1">
    <citation type="submission" date="2014-04" db="EMBL/GenBank/DDBJ databases">
        <authorList>
            <consortium name="DOE Joint Genome Institute"/>
            <person name="Kuo A."/>
            <person name="Kohler A."/>
            <person name="Costa M.D."/>
            <person name="Nagy L.G."/>
            <person name="Floudas D."/>
            <person name="Copeland A."/>
            <person name="Barry K.W."/>
            <person name="Cichocki N."/>
            <person name="Veneault-Fourrey C."/>
            <person name="LaButti K."/>
            <person name="Lindquist E.A."/>
            <person name="Lipzen A."/>
            <person name="Lundell T."/>
            <person name="Morin E."/>
            <person name="Murat C."/>
            <person name="Sun H."/>
            <person name="Tunlid A."/>
            <person name="Henrissat B."/>
            <person name="Grigoriev I.V."/>
            <person name="Hibbett D.S."/>
            <person name="Martin F."/>
            <person name="Nordberg H.P."/>
            <person name="Cantor M.N."/>
            <person name="Hua S.X."/>
        </authorList>
    </citation>
    <scope>NUCLEOTIDE SEQUENCE [LARGE SCALE GENOMIC DNA]</scope>
    <source>
        <strain evidence="1 2">441</strain>
    </source>
</reference>
<gene>
    <name evidence="1" type="ORF">PISMIDRAFT_688002</name>
</gene>
<reference evidence="2" key="2">
    <citation type="submission" date="2015-01" db="EMBL/GenBank/DDBJ databases">
        <title>Evolutionary Origins and Diversification of the Mycorrhizal Mutualists.</title>
        <authorList>
            <consortium name="DOE Joint Genome Institute"/>
            <consortium name="Mycorrhizal Genomics Consortium"/>
            <person name="Kohler A."/>
            <person name="Kuo A."/>
            <person name="Nagy L.G."/>
            <person name="Floudas D."/>
            <person name="Copeland A."/>
            <person name="Barry K.W."/>
            <person name="Cichocki N."/>
            <person name="Veneault-Fourrey C."/>
            <person name="LaButti K."/>
            <person name="Lindquist E.A."/>
            <person name="Lipzen A."/>
            <person name="Lundell T."/>
            <person name="Morin E."/>
            <person name="Murat C."/>
            <person name="Riley R."/>
            <person name="Ohm R."/>
            <person name="Sun H."/>
            <person name="Tunlid A."/>
            <person name="Henrissat B."/>
            <person name="Grigoriev I.V."/>
            <person name="Hibbett D.S."/>
            <person name="Martin F."/>
        </authorList>
    </citation>
    <scope>NUCLEOTIDE SEQUENCE [LARGE SCALE GENOMIC DNA]</scope>
    <source>
        <strain evidence="2">441</strain>
    </source>
</reference>
<proteinExistence type="predicted"/>
<dbReference type="EMBL" id="KN833940">
    <property type="protein sequence ID" value="KIK14386.1"/>
    <property type="molecule type" value="Genomic_DNA"/>
</dbReference>
<organism evidence="1 2">
    <name type="scientific">Pisolithus microcarpus 441</name>
    <dbReference type="NCBI Taxonomy" id="765257"/>
    <lineage>
        <taxon>Eukaryota</taxon>
        <taxon>Fungi</taxon>
        <taxon>Dikarya</taxon>
        <taxon>Basidiomycota</taxon>
        <taxon>Agaricomycotina</taxon>
        <taxon>Agaricomycetes</taxon>
        <taxon>Agaricomycetidae</taxon>
        <taxon>Boletales</taxon>
        <taxon>Sclerodermatineae</taxon>
        <taxon>Pisolithaceae</taxon>
        <taxon>Pisolithus</taxon>
    </lineage>
</organism>
<keyword evidence="2" id="KW-1185">Reference proteome</keyword>
<name>A0A0C9YCB0_9AGAM</name>
<accession>A0A0C9YCB0</accession>
<dbReference type="HOGENOM" id="CLU_2644776_0_0_1"/>
<evidence type="ECO:0000313" key="2">
    <source>
        <dbReference type="Proteomes" id="UP000054018"/>
    </source>
</evidence>
<dbReference type="AlphaFoldDB" id="A0A0C9YCB0"/>
<feature type="non-terminal residue" evidence="1">
    <location>
        <position position="77"/>
    </location>
</feature>
<evidence type="ECO:0000313" key="1">
    <source>
        <dbReference type="EMBL" id="KIK14386.1"/>
    </source>
</evidence>
<protein>
    <submittedName>
        <fullName evidence="1">Uncharacterized protein</fullName>
    </submittedName>
</protein>
<dbReference type="Proteomes" id="UP000054018">
    <property type="component" value="Unassembled WGS sequence"/>
</dbReference>
<sequence>MSGHALDGWLPLPPLSAQLLQVLQTSQHLAWKVALQPVWMLSTNAKLVVFLCGLWLKGSVKIKWGRGSVHLEGLGQR</sequence>